<feature type="repeat" description="ANK" evidence="3">
    <location>
        <begin position="726"/>
        <end position="758"/>
    </location>
</feature>
<feature type="domain" description="Clr5" evidence="5">
    <location>
        <begin position="13"/>
        <end position="64"/>
    </location>
</feature>
<feature type="repeat" description="ANK" evidence="3">
    <location>
        <begin position="758"/>
        <end position="786"/>
    </location>
</feature>
<feature type="repeat" description="ANK" evidence="3">
    <location>
        <begin position="1100"/>
        <end position="1132"/>
    </location>
</feature>
<sequence>MASVVATRRLAPLDWARHESTIRQLYVGDDMGLSAVRNKMANEFGFHASKSQFETQLKKWGLRKNHTSAVWKIIAHNLHHRQLVGKKTAVFFDGHLIPDVRVQREISRHGSLAIRKRQSQDCHSPVPRVPPRFSLRTPPPERVDPVENNNLPTMQLFQSLDSYYNDQGPYRPPLTRPAYINPELLTRAGDFASESWVPSEMVPFSEPLTSQLVRGDQLPISERRLQAILPLALHTSNLIGPSDEVSMAIQGSPFLYTPHAKLLLFGIANNFAGMEDLSYSDVWKSLKAKAGAELLKFLHQLPPSSQASRAVVEKLFQCAIEADDTAAVEILLKSPEIRINANEVVCRSHERGTETALEFAASCRQIQMVSVLLYHGADVNKSIESFDHYGRRHSGALARTLNRRYHGGPPPPPPPPPPPTRNVAEDRTFQLVDLLLRHGAVVDTSIISLALYSGSLTALERLLLTGGADDHIEWAKSGIFHRAVAFMGNEAAIRLCEVLVQNRLVLEILREESIKSPFWNFHDSWPTHFLDVVVFRQNISVAKMLLVEYDFYMTETTLTFAIQSGGMELVQFLLERGAMADPAPIATYHLLPKISYMATPLSEAIRFKRAGIVKLLEEHGALRQIKEATRYHAALVATFHAGNVGMANRLLELHGPHTPEILGYGLVEAIRSNQSKLALRLLELGASESSSETVDALSLAMQKRESKLIRALLDSPDIDFAARYATQFSPLFEAVKRGDRSLVMELIMAGAPVNAGTDSITPLIMAVRANDRELVELLLRFGASVNFSVGGDDPRYEIDEAFDDIVSSNENEVDSGENNIDVDSRESDIDSYENEVNYGENNVNFGEDDVYSDNDIDSDEGSVGSDEDGVSSDEGDVGPPPIEVMTPLVAGIMNGDIDMISFLLSNGADPSDASALAEAVYMKNLEIMDVLLDKFRESYPRGKAVYGLEAMRIAVRRGDLPLVAKLLANGIGTPLISALVVKHPENTAASLNAIVYRRRWDSIHGIGKVENETALLVAVKVQKIDKVQLLVEMGADVNRSTVLGVKRTPLQKAAEVGDFRISEYLINRGADFACIYGYAGIVDLLLQNGADLDAAPARSEGRTALEGAAEHGRLDIVAILLNAGIKVHGDHRPQFERAIERAQEAGHFAVVDLLVSDSRPSQKREPRDPDDGGSCLVTSESGFGEEFICWES</sequence>
<feature type="compositionally biased region" description="Basic and acidic residues" evidence="4">
    <location>
        <begin position="1160"/>
        <end position="1170"/>
    </location>
</feature>
<organism evidence="6 7">
    <name type="scientific">Hyaloscypha bicolor E</name>
    <dbReference type="NCBI Taxonomy" id="1095630"/>
    <lineage>
        <taxon>Eukaryota</taxon>
        <taxon>Fungi</taxon>
        <taxon>Dikarya</taxon>
        <taxon>Ascomycota</taxon>
        <taxon>Pezizomycotina</taxon>
        <taxon>Leotiomycetes</taxon>
        <taxon>Helotiales</taxon>
        <taxon>Hyaloscyphaceae</taxon>
        <taxon>Hyaloscypha</taxon>
        <taxon>Hyaloscypha bicolor</taxon>
    </lineage>
</organism>
<dbReference type="PANTHER" id="PTHR24123">
    <property type="entry name" value="ANKYRIN REPEAT-CONTAINING"/>
    <property type="match status" value="1"/>
</dbReference>
<keyword evidence="2 3" id="KW-0040">ANK repeat</keyword>
<dbReference type="SUPFAM" id="SSF101447">
    <property type="entry name" value="Formin homology 2 domain (FH2 domain)"/>
    <property type="match status" value="1"/>
</dbReference>
<feature type="region of interest" description="Disordered" evidence="4">
    <location>
        <begin position="117"/>
        <end position="148"/>
    </location>
</feature>
<proteinExistence type="predicted"/>
<evidence type="ECO:0000256" key="1">
    <source>
        <dbReference type="ARBA" id="ARBA00022737"/>
    </source>
</evidence>
<feature type="region of interest" description="Disordered" evidence="4">
    <location>
        <begin position="1159"/>
        <end position="1179"/>
    </location>
</feature>
<feature type="compositionally biased region" description="Acidic residues" evidence="4">
    <location>
        <begin position="846"/>
        <end position="876"/>
    </location>
</feature>
<reference evidence="6 7" key="1">
    <citation type="submission" date="2016-04" db="EMBL/GenBank/DDBJ databases">
        <title>A degradative enzymes factory behind the ericoid mycorrhizal symbiosis.</title>
        <authorList>
            <consortium name="DOE Joint Genome Institute"/>
            <person name="Martino E."/>
            <person name="Morin E."/>
            <person name="Grelet G."/>
            <person name="Kuo A."/>
            <person name="Kohler A."/>
            <person name="Daghino S."/>
            <person name="Barry K."/>
            <person name="Choi C."/>
            <person name="Cichocki N."/>
            <person name="Clum A."/>
            <person name="Copeland A."/>
            <person name="Hainaut M."/>
            <person name="Haridas S."/>
            <person name="Labutti K."/>
            <person name="Lindquist E."/>
            <person name="Lipzen A."/>
            <person name="Khouja H.-R."/>
            <person name="Murat C."/>
            <person name="Ohm R."/>
            <person name="Olson A."/>
            <person name="Spatafora J."/>
            <person name="Veneault-Fourrey C."/>
            <person name="Henrissat B."/>
            <person name="Grigoriev I."/>
            <person name="Martin F."/>
            <person name="Perotto S."/>
        </authorList>
    </citation>
    <scope>NUCLEOTIDE SEQUENCE [LARGE SCALE GENOMIC DNA]</scope>
    <source>
        <strain evidence="6 7">E</strain>
    </source>
</reference>
<evidence type="ECO:0000259" key="5">
    <source>
        <dbReference type="Pfam" id="PF14420"/>
    </source>
</evidence>
<dbReference type="PROSITE" id="PS50088">
    <property type="entry name" value="ANK_REPEAT"/>
    <property type="match status" value="7"/>
</dbReference>
<feature type="repeat" description="ANK" evidence="3">
    <location>
        <begin position="883"/>
        <end position="915"/>
    </location>
</feature>
<dbReference type="SMART" id="SM00248">
    <property type="entry name" value="ANK"/>
    <property type="match status" value="10"/>
</dbReference>
<feature type="region of interest" description="Disordered" evidence="4">
    <location>
        <begin position="402"/>
        <end position="423"/>
    </location>
</feature>
<gene>
    <name evidence="6" type="ORF">K444DRAFT_589346</name>
</gene>
<evidence type="ECO:0000256" key="2">
    <source>
        <dbReference type="ARBA" id="ARBA00023043"/>
    </source>
</evidence>
<name>A0A2J6TAW1_9HELO</name>
<dbReference type="InterPro" id="IPR051165">
    <property type="entry name" value="Multifunctional_ANK_Repeat"/>
</dbReference>
<dbReference type="Proteomes" id="UP000235371">
    <property type="component" value="Unassembled WGS sequence"/>
</dbReference>
<evidence type="ECO:0000256" key="4">
    <source>
        <dbReference type="SAM" id="MobiDB-lite"/>
    </source>
</evidence>
<evidence type="ECO:0000313" key="7">
    <source>
        <dbReference type="Proteomes" id="UP000235371"/>
    </source>
</evidence>
<feature type="compositionally biased region" description="Pro residues" evidence="4">
    <location>
        <begin position="408"/>
        <end position="420"/>
    </location>
</feature>
<dbReference type="GeneID" id="36586178"/>
<dbReference type="SUPFAM" id="SSF48403">
    <property type="entry name" value="Ankyrin repeat"/>
    <property type="match status" value="3"/>
</dbReference>
<dbReference type="OrthoDB" id="194358at2759"/>
<feature type="repeat" description="ANK" evidence="3">
    <location>
        <begin position="352"/>
        <end position="384"/>
    </location>
</feature>
<keyword evidence="7" id="KW-1185">Reference proteome</keyword>
<dbReference type="InParanoid" id="A0A2J6TAW1"/>
<dbReference type="InterPro" id="IPR025676">
    <property type="entry name" value="Clr5_dom"/>
</dbReference>
<evidence type="ECO:0000313" key="6">
    <source>
        <dbReference type="EMBL" id="PMD60174.1"/>
    </source>
</evidence>
<dbReference type="Pfam" id="PF00023">
    <property type="entry name" value="Ank"/>
    <property type="match status" value="1"/>
</dbReference>
<dbReference type="EMBL" id="KZ613791">
    <property type="protein sequence ID" value="PMD60174.1"/>
    <property type="molecule type" value="Genomic_DNA"/>
</dbReference>
<dbReference type="Pfam" id="PF14420">
    <property type="entry name" value="Clr5"/>
    <property type="match status" value="1"/>
</dbReference>
<dbReference type="PROSITE" id="PS50297">
    <property type="entry name" value="ANK_REP_REGION"/>
    <property type="match status" value="4"/>
</dbReference>
<feature type="repeat" description="ANK" evidence="3">
    <location>
        <begin position="1010"/>
        <end position="1042"/>
    </location>
</feature>
<dbReference type="Gene3D" id="1.25.40.20">
    <property type="entry name" value="Ankyrin repeat-containing domain"/>
    <property type="match status" value="3"/>
</dbReference>
<dbReference type="PANTHER" id="PTHR24123:SF33">
    <property type="entry name" value="PROTEIN HOS4"/>
    <property type="match status" value="1"/>
</dbReference>
<dbReference type="AlphaFoldDB" id="A0A2J6TAW1"/>
<dbReference type="InterPro" id="IPR002110">
    <property type="entry name" value="Ankyrin_rpt"/>
</dbReference>
<keyword evidence="1" id="KW-0677">Repeat</keyword>
<dbReference type="STRING" id="1095630.A0A2J6TAW1"/>
<evidence type="ECO:0000256" key="3">
    <source>
        <dbReference type="PROSITE-ProRule" id="PRU00023"/>
    </source>
</evidence>
<accession>A0A2J6TAW1</accession>
<dbReference type="Pfam" id="PF12796">
    <property type="entry name" value="Ank_2"/>
    <property type="match status" value="3"/>
</dbReference>
<dbReference type="RefSeq" id="XP_024737078.1">
    <property type="nucleotide sequence ID" value="XM_024878101.1"/>
</dbReference>
<feature type="region of interest" description="Disordered" evidence="4">
    <location>
        <begin position="808"/>
        <end position="880"/>
    </location>
</feature>
<protein>
    <submittedName>
        <fullName evidence="6">Ankyrin</fullName>
    </submittedName>
</protein>
<feature type="repeat" description="ANK" evidence="3">
    <location>
        <begin position="1045"/>
        <end position="1071"/>
    </location>
</feature>
<feature type="compositionally biased region" description="Low complexity" evidence="4">
    <location>
        <begin position="834"/>
        <end position="845"/>
    </location>
</feature>
<dbReference type="InterPro" id="IPR036770">
    <property type="entry name" value="Ankyrin_rpt-contain_sf"/>
</dbReference>